<evidence type="ECO:0000313" key="4">
    <source>
        <dbReference type="Proteomes" id="UP000011566"/>
    </source>
</evidence>
<keyword evidence="4" id="KW-1185">Reference proteome</keyword>
<dbReference type="PATRIC" id="fig|1132509.6.peg.2543"/>
<dbReference type="PANTHER" id="PTHR36845">
    <property type="entry name" value="HYDROLASE, PUTATIVE (AFU_ORTHOLOGUE AFUA_7G05090)-RELATED"/>
    <property type="match status" value="1"/>
</dbReference>
<dbReference type="Proteomes" id="UP000011566">
    <property type="component" value="Unassembled WGS sequence"/>
</dbReference>
<protein>
    <submittedName>
        <fullName evidence="3">Glycosyl hydrolase family 88</fullName>
    </submittedName>
</protein>
<keyword evidence="1 3" id="KW-0378">Hydrolase</keyword>
<dbReference type="Pfam" id="PF07470">
    <property type="entry name" value="Glyco_hydro_88"/>
    <property type="match status" value="1"/>
</dbReference>
<evidence type="ECO:0000256" key="2">
    <source>
        <dbReference type="ARBA" id="ARBA00038358"/>
    </source>
</evidence>
<dbReference type="RefSeq" id="WP_007693913.1">
    <property type="nucleotide sequence ID" value="NZ_AJRK01000427.1"/>
</dbReference>
<dbReference type="Gene3D" id="1.50.10.10">
    <property type="match status" value="1"/>
</dbReference>
<dbReference type="PANTHER" id="PTHR36845:SF1">
    <property type="entry name" value="HYDROLASE, PUTATIVE (AFU_ORTHOLOGUE AFUA_7G05090)-RELATED"/>
    <property type="match status" value="1"/>
</dbReference>
<dbReference type="InterPro" id="IPR052369">
    <property type="entry name" value="UG_Glycosaminoglycan_Hydrolase"/>
</dbReference>
<comment type="caution">
    <text evidence="3">The sequence shown here is derived from an EMBL/GenBank/DDBJ whole genome shotgun (WGS) entry which is preliminary data.</text>
</comment>
<reference evidence="3 4" key="1">
    <citation type="journal article" date="2014" name="PLoS Genet.">
        <title>Phylogenetically driven sequencing of extremely halophilic archaea reveals strategies for static and dynamic osmo-response.</title>
        <authorList>
            <person name="Becker E.A."/>
            <person name="Seitzer P.M."/>
            <person name="Tritt A."/>
            <person name="Larsen D."/>
            <person name="Krusor M."/>
            <person name="Yao A.I."/>
            <person name="Wu D."/>
            <person name="Madern D."/>
            <person name="Eisen J.A."/>
            <person name="Darling A.E."/>
            <person name="Facciotti M.T."/>
        </authorList>
    </citation>
    <scope>NUCLEOTIDE SEQUENCE [LARGE SCALE GENOMIC DNA]</scope>
    <source>
        <strain evidence="3 4">100A6</strain>
    </source>
</reference>
<organism evidence="3 4">
    <name type="scientific">Halococcus hamelinensis 100A6</name>
    <dbReference type="NCBI Taxonomy" id="1132509"/>
    <lineage>
        <taxon>Archaea</taxon>
        <taxon>Methanobacteriati</taxon>
        <taxon>Methanobacteriota</taxon>
        <taxon>Stenosarchaea group</taxon>
        <taxon>Halobacteria</taxon>
        <taxon>Halobacteriales</taxon>
        <taxon>Halococcaceae</taxon>
        <taxon>Halococcus</taxon>
    </lineage>
</organism>
<proteinExistence type="inferred from homology"/>
<accession>M0LXY7</accession>
<dbReference type="EMBL" id="AOMB01000032">
    <property type="protein sequence ID" value="EMA38008.1"/>
    <property type="molecule type" value="Genomic_DNA"/>
</dbReference>
<comment type="similarity">
    <text evidence="2">Belongs to the glycosyl hydrolase 88 family.</text>
</comment>
<dbReference type="GO" id="GO:0000272">
    <property type="term" value="P:polysaccharide catabolic process"/>
    <property type="evidence" value="ECO:0007669"/>
    <property type="project" value="TreeGrafter"/>
</dbReference>
<dbReference type="GO" id="GO:0052757">
    <property type="term" value="F:chondroitin hydrolase activity"/>
    <property type="evidence" value="ECO:0007669"/>
    <property type="project" value="TreeGrafter"/>
</dbReference>
<dbReference type="InterPro" id="IPR012341">
    <property type="entry name" value="6hp_glycosidase-like_sf"/>
</dbReference>
<dbReference type="SUPFAM" id="SSF48208">
    <property type="entry name" value="Six-hairpin glycosidases"/>
    <property type="match status" value="1"/>
</dbReference>
<dbReference type="InterPro" id="IPR008928">
    <property type="entry name" value="6-hairpin_glycosidase_sf"/>
</dbReference>
<gene>
    <name evidence="3" type="ORF">C447_11245</name>
</gene>
<name>M0LXY7_9EURY</name>
<evidence type="ECO:0000313" key="3">
    <source>
        <dbReference type="EMBL" id="EMA38008.1"/>
    </source>
</evidence>
<dbReference type="InterPro" id="IPR010905">
    <property type="entry name" value="Glyco_hydro_88"/>
</dbReference>
<dbReference type="eggNOG" id="arCOG02007">
    <property type="taxonomic scope" value="Archaea"/>
</dbReference>
<dbReference type="AlphaFoldDB" id="M0LXY7"/>
<sequence length="402" mass="44956">MPRAPRALVASVTDHGLPNRYSGSTTTPSTDLERALGTATDRVRRNLDEFYDTFPEPSSEDLVYGSTDNMSGWTTSFWTGLCWLASETSGEARYRRAAETQLETFERRLTAGEVKTHDLGFLYTLSAVAGHRLTGNERYRSAALTAADHLVERFWDRPALIQAWGDHESTEESWERGRMIVDTMMNLPLLFWASETTGDPSYASIAETHARTTAQHLVRPDGSTFHTFKCDVETGDPVGGETAQGYDADSCWARGQAWAIYGYALVADYTGNGQYAELSAKLANYYLSNLEDDDVPHWDFDAPRDEDIRDTSAAAIAVCGLDELTRQLPFGDERVPGYRNAALATLRSLAENYTTDGLDSNGLLTDAAYDTADGDYDECCIWGDYFYYEGLVRAQHHWSRYW</sequence>
<evidence type="ECO:0000256" key="1">
    <source>
        <dbReference type="ARBA" id="ARBA00022801"/>
    </source>
</evidence>
<dbReference type="OrthoDB" id="191966at2157"/>